<dbReference type="AlphaFoldDB" id="H7EIQ4"/>
<keyword evidence="3" id="KW-1185">Reference proteome</keyword>
<evidence type="ECO:0000313" key="3">
    <source>
        <dbReference type="Proteomes" id="UP000003571"/>
    </source>
</evidence>
<proteinExistence type="predicted"/>
<organism evidence="2 3">
    <name type="scientific">Treponema saccharophilum DSM 2985</name>
    <dbReference type="NCBI Taxonomy" id="907348"/>
    <lineage>
        <taxon>Bacteria</taxon>
        <taxon>Pseudomonadati</taxon>
        <taxon>Spirochaetota</taxon>
        <taxon>Spirochaetia</taxon>
        <taxon>Spirochaetales</taxon>
        <taxon>Treponemataceae</taxon>
        <taxon>Treponema</taxon>
    </lineage>
</organism>
<dbReference type="RefSeq" id="WP_002702932.1">
    <property type="nucleotide sequence ID" value="NZ_AGRW01000037.1"/>
</dbReference>
<gene>
    <name evidence="2" type="ORF">TresaDRAFT_2460</name>
</gene>
<keyword evidence="1" id="KW-0732">Signal</keyword>
<evidence type="ECO:0000313" key="2">
    <source>
        <dbReference type="EMBL" id="EIC02582.1"/>
    </source>
</evidence>
<name>H7EIQ4_9SPIR</name>
<dbReference type="EMBL" id="AGRW01000037">
    <property type="protein sequence ID" value="EIC02582.1"/>
    <property type="molecule type" value="Genomic_DNA"/>
</dbReference>
<dbReference type="Proteomes" id="UP000003571">
    <property type="component" value="Unassembled WGS sequence"/>
</dbReference>
<accession>H7EIQ4</accession>
<reference evidence="2 3" key="1">
    <citation type="submission" date="2011-09" db="EMBL/GenBank/DDBJ databases">
        <title>The draft genome of Treponema saccharophilum DSM 2985.</title>
        <authorList>
            <consortium name="US DOE Joint Genome Institute (JGI-PGF)"/>
            <person name="Lucas S."/>
            <person name="Copeland A."/>
            <person name="Lapidus A."/>
            <person name="Glavina del Rio T."/>
            <person name="Dalin E."/>
            <person name="Tice H."/>
            <person name="Bruce D."/>
            <person name="Goodwin L."/>
            <person name="Pitluck S."/>
            <person name="Peters L."/>
            <person name="Kyrpides N."/>
            <person name="Mavromatis K."/>
            <person name="Ivanova N."/>
            <person name="Markowitz V."/>
            <person name="Cheng J.-F."/>
            <person name="Hugenholtz P."/>
            <person name="Woyke T."/>
            <person name="Wu D."/>
            <person name="Gronow S."/>
            <person name="Wellnitz S."/>
            <person name="Brambilla E."/>
            <person name="Klenk H.-P."/>
            <person name="Eisen J.A."/>
        </authorList>
    </citation>
    <scope>NUCLEOTIDE SEQUENCE [LARGE SCALE GENOMIC DNA]</scope>
    <source>
        <strain evidence="2 3">DSM 2985</strain>
    </source>
</reference>
<comment type="caution">
    <text evidence="2">The sequence shown here is derived from an EMBL/GenBank/DDBJ whole genome shotgun (WGS) entry which is preliminary data.</text>
</comment>
<feature type="signal peptide" evidence="1">
    <location>
        <begin position="1"/>
        <end position="25"/>
    </location>
</feature>
<sequence length="262" mass="29053">MKKIFKTAISAAAAAIALALVPAVADEFPEFKSSSSFVTIDSKELSDFKNVEALNKTAEKYEFSVYAYDETPSKKNESIPKGWVLFSKIKLSDYNERKGTGAASNVMNYKLTSATKFRYFAVTYPETKLKTRVELTKDGTSFLLTLFYDQPIKPLASLSVEPALEKNSKKEVVGVNAEISFRNISMKDISDLTLTISALKKGTIVKTKTGGLDETRIAIGAVIKDGERYELSTASMWDDTAIDTIKVQKVEINYIDGTHQEY</sequence>
<dbReference type="PATRIC" id="fig|907348.3.peg.712"/>
<evidence type="ECO:0000256" key="1">
    <source>
        <dbReference type="SAM" id="SignalP"/>
    </source>
</evidence>
<protein>
    <submittedName>
        <fullName evidence="2">Uncharacterized protein</fullName>
    </submittedName>
</protein>
<feature type="chain" id="PRO_5003608702" evidence="1">
    <location>
        <begin position="26"/>
        <end position="262"/>
    </location>
</feature>